<protein>
    <submittedName>
        <fullName evidence="4">Isochorismatase hydrolase</fullName>
    </submittedName>
</protein>
<dbReference type="SUPFAM" id="SSF52499">
    <property type="entry name" value="Isochorismatase-like hydrolases"/>
    <property type="match status" value="1"/>
</dbReference>
<feature type="domain" description="Isochorismatase-like" evidence="3">
    <location>
        <begin position="6"/>
        <end position="169"/>
    </location>
</feature>
<dbReference type="Pfam" id="PF00857">
    <property type="entry name" value="Isochorismatase"/>
    <property type="match status" value="1"/>
</dbReference>
<dbReference type="GO" id="GO:0016787">
    <property type="term" value="F:hydrolase activity"/>
    <property type="evidence" value="ECO:0007669"/>
    <property type="project" value="UniProtKB-KW"/>
</dbReference>
<keyword evidence="5" id="KW-1185">Reference proteome</keyword>
<evidence type="ECO:0000313" key="5">
    <source>
        <dbReference type="Proteomes" id="UP000800082"/>
    </source>
</evidence>
<evidence type="ECO:0000256" key="1">
    <source>
        <dbReference type="ARBA" id="ARBA00006336"/>
    </source>
</evidence>
<sequence length="179" mass="19561">MQHNFLSTNGYLARLSPSTASRFTPLIPTIWALLAAFRRASFPVIYTRKGHVPNLSTVSSRELHRSKVSGAQIGAQEPMGRFLIRGESGHDIVPELVPLSGEVVIDKPGRGTFTNTELDAVLRAKEIRNLMVCSVTADACVTSTVREASDRGYDVLVVENGVESMEHERGTEEVEPGIN</sequence>
<evidence type="ECO:0000313" key="4">
    <source>
        <dbReference type="EMBL" id="KAF1922448.1"/>
    </source>
</evidence>
<dbReference type="CDD" id="cd00431">
    <property type="entry name" value="cysteine_hydrolases"/>
    <property type="match status" value="1"/>
</dbReference>
<keyword evidence="2 4" id="KW-0378">Hydrolase</keyword>
<dbReference type="Proteomes" id="UP000800082">
    <property type="component" value="Unassembled WGS sequence"/>
</dbReference>
<dbReference type="InterPro" id="IPR000868">
    <property type="entry name" value="Isochorismatase-like_dom"/>
</dbReference>
<dbReference type="EMBL" id="ML979026">
    <property type="protein sequence ID" value="KAF1922448.1"/>
    <property type="molecule type" value="Genomic_DNA"/>
</dbReference>
<dbReference type="RefSeq" id="XP_033442701.1">
    <property type="nucleotide sequence ID" value="XM_033594531.1"/>
</dbReference>
<accession>A0A6A5R5L1</accession>
<dbReference type="InterPro" id="IPR036380">
    <property type="entry name" value="Isochorismatase-like_sf"/>
</dbReference>
<proteinExistence type="inferred from homology"/>
<name>A0A6A5R5L1_9PLEO</name>
<gene>
    <name evidence="4" type="ORF">M421DRAFT_426898</name>
</gene>
<dbReference type="Gene3D" id="3.40.50.850">
    <property type="entry name" value="Isochorismatase-like"/>
    <property type="match status" value="1"/>
</dbReference>
<organism evidence="4 5">
    <name type="scientific">Didymella exigua CBS 183.55</name>
    <dbReference type="NCBI Taxonomy" id="1150837"/>
    <lineage>
        <taxon>Eukaryota</taxon>
        <taxon>Fungi</taxon>
        <taxon>Dikarya</taxon>
        <taxon>Ascomycota</taxon>
        <taxon>Pezizomycotina</taxon>
        <taxon>Dothideomycetes</taxon>
        <taxon>Pleosporomycetidae</taxon>
        <taxon>Pleosporales</taxon>
        <taxon>Pleosporineae</taxon>
        <taxon>Didymellaceae</taxon>
        <taxon>Didymella</taxon>
    </lineage>
</organism>
<dbReference type="AlphaFoldDB" id="A0A6A5R5L1"/>
<evidence type="ECO:0000259" key="3">
    <source>
        <dbReference type="Pfam" id="PF00857"/>
    </source>
</evidence>
<dbReference type="OrthoDB" id="167809at2759"/>
<dbReference type="PANTHER" id="PTHR43540:SF9">
    <property type="entry name" value="FAMILY HYDROLASE, PUTATIVE (AFU_ORTHOLOGUE AFUA_2G08700)-RELATED"/>
    <property type="match status" value="1"/>
</dbReference>
<dbReference type="InterPro" id="IPR050272">
    <property type="entry name" value="Isochorismatase-like_hydrls"/>
</dbReference>
<comment type="similarity">
    <text evidence="1">Belongs to the isochorismatase family.</text>
</comment>
<dbReference type="PANTHER" id="PTHR43540">
    <property type="entry name" value="PEROXYUREIDOACRYLATE/UREIDOACRYLATE AMIDOHYDROLASE-RELATED"/>
    <property type="match status" value="1"/>
</dbReference>
<reference evidence="4" key="1">
    <citation type="journal article" date="2020" name="Stud. Mycol.">
        <title>101 Dothideomycetes genomes: a test case for predicting lifestyles and emergence of pathogens.</title>
        <authorList>
            <person name="Haridas S."/>
            <person name="Albert R."/>
            <person name="Binder M."/>
            <person name="Bloem J."/>
            <person name="Labutti K."/>
            <person name="Salamov A."/>
            <person name="Andreopoulos B."/>
            <person name="Baker S."/>
            <person name="Barry K."/>
            <person name="Bills G."/>
            <person name="Bluhm B."/>
            <person name="Cannon C."/>
            <person name="Castanera R."/>
            <person name="Culley D."/>
            <person name="Daum C."/>
            <person name="Ezra D."/>
            <person name="Gonzalez J."/>
            <person name="Henrissat B."/>
            <person name="Kuo A."/>
            <person name="Liang C."/>
            <person name="Lipzen A."/>
            <person name="Lutzoni F."/>
            <person name="Magnuson J."/>
            <person name="Mondo S."/>
            <person name="Nolan M."/>
            <person name="Ohm R."/>
            <person name="Pangilinan J."/>
            <person name="Park H.-J."/>
            <person name="Ramirez L."/>
            <person name="Alfaro M."/>
            <person name="Sun H."/>
            <person name="Tritt A."/>
            <person name="Yoshinaga Y."/>
            <person name="Zwiers L.-H."/>
            <person name="Turgeon B."/>
            <person name="Goodwin S."/>
            <person name="Spatafora J."/>
            <person name="Crous P."/>
            <person name="Grigoriev I."/>
        </authorList>
    </citation>
    <scope>NUCLEOTIDE SEQUENCE</scope>
    <source>
        <strain evidence="4">CBS 183.55</strain>
    </source>
</reference>
<evidence type="ECO:0000256" key="2">
    <source>
        <dbReference type="ARBA" id="ARBA00022801"/>
    </source>
</evidence>
<dbReference type="GeneID" id="54352199"/>